<name>A0ABD1Y0L7_9MARC</name>
<feature type="compositionally biased region" description="Polar residues" evidence="1">
    <location>
        <begin position="832"/>
        <end position="845"/>
    </location>
</feature>
<dbReference type="Proteomes" id="UP001605036">
    <property type="component" value="Unassembled WGS sequence"/>
</dbReference>
<reference evidence="2 3" key="1">
    <citation type="submission" date="2024-09" db="EMBL/GenBank/DDBJ databases">
        <title>Chromosome-scale assembly of Riccia fluitans.</title>
        <authorList>
            <person name="Paukszto L."/>
            <person name="Sawicki J."/>
            <person name="Karawczyk K."/>
            <person name="Piernik-Szablinska J."/>
            <person name="Szczecinska M."/>
            <person name="Mazdziarz M."/>
        </authorList>
    </citation>
    <scope>NUCLEOTIDE SEQUENCE [LARGE SCALE GENOMIC DNA]</scope>
    <source>
        <strain evidence="2">Rf_01</strain>
        <tissue evidence="2">Aerial parts of the thallus</tissue>
    </source>
</reference>
<feature type="region of interest" description="Disordered" evidence="1">
    <location>
        <begin position="480"/>
        <end position="508"/>
    </location>
</feature>
<feature type="region of interest" description="Disordered" evidence="1">
    <location>
        <begin position="820"/>
        <end position="845"/>
    </location>
</feature>
<organism evidence="2 3">
    <name type="scientific">Riccia fluitans</name>
    <dbReference type="NCBI Taxonomy" id="41844"/>
    <lineage>
        <taxon>Eukaryota</taxon>
        <taxon>Viridiplantae</taxon>
        <taxon>Streptophyta</taxon>
        <taxon>Embryophyta</taxon>
        <taxon>Marchantiophyta</taxon>
        <taxon>Marchantiopsida</taxon>
        <taxon>Marchantiidae</taxon>
        <taxon>Marchantiales</taxon>
        <taxon>Ricciaceae</taxon>
        <taxon>Riccia</taxon>
    </lineage>
</organism>
<evidence type="ECO:0000313" key="2">
    <source>
        <dbReference type="EMBL" id="KAL2620277.1"/>
    </source>
</evidence>
<dbReference type="InterPro" id="IPR009003">
    <property type="entry name" value="Peptidase_S1_PA"/>
</dbReference>
<dbReference type="AlphaFoldDB" id="A0ABD1Y0L7"/>
<evidence type="ECO:0000313" key="3">
    <source>
        <dbReference type="Proteomes" id="UP001605036"/>
    </source>
</evidence>
<dbReference type="FunFam" id="2.40.10.10:FF:000096">
    <property type="entry name" value="Glyoxysomal processing protease glyoxysomal"/>
    <property type="match status" value="1"/>
</dbReference>
<gene>
    <name evidence="2" type="ORF">R1flu_000482</name>
</gene>
<feature type="region of interest" description="Disordered" evidence="1">
    <location>
        <begin position="751"/>
        <end position="790"/>
    </location>
</feature>
<dbReference type="Pfam" id="PF13365">
    <property type="entry name" value="Trypsin_2"/>
    <property type="match status" value="2"/>
</dbReference>
<proteinExistence type="predicted"/>
<dbReference type="Gene3D" id="2.40.10.10">
    <property type="entry name" value="Trypsin-like serine proteases"/>
    <property type="match status" value="3"/>
</dbReference>
<dbReference type="SUPFAM" id="SSF50494">
    <property type="entry name" value="Trypsin-like serine proteases"/>
    <property type="match status" value="2"/>
</dbReference>
<evidence type="ECO:0008006" key="4">
    <source>
        <dbReference type="Google" id="ProtNLM"/>
    </source>
</evidence>
<dbReference type="PANTHER" id="PTHR21004:SF0">
    <property type="entry name" value="PEROXISOMAL LEADER PEPTIDE-PROCESSING PROTEASE"/>
    <property type="match status" value="1"/>
</dbReference>
<comment type="caution">
    <text evidence="2">The sequence shown here is derived from an EMBL/GenBank/DDBJ whole genome shotgun (WGS) entry which is preliminary data.</text>
</comment>
<protein>
    <recommendedName>
        <fullName evidence="4">Glyoxysomal processing protease, glyoxysomal</fullName>
    </recommendedName>
</protein>
<evidence type="ECO:0000256" key="1">
    <source>
        <dbReference type="SAM" id="MobiDB-lite"/>
    </source>
</evidence>
<keyword evidence="3" id="KW-1185">Reference proteome</keyword>
<accession>A0ABD1Y0L7</accession>
<dbReference type="InterPro" id="IPR039245">
    <property type="entry name" value="TYSND1/DEG15"/>
</dbReference>
<feature type="compositionally biased region" description="Polar residues" evidence="1">
    <location>
        <begin position="480"/>
        <end position="494"/>
    </location>
</feature>
<dbReference type="PANTHER" id="PTHR21004">
    <property type="entry name" value="SERINE PROTEASE-RELATED"/>
    <property type="match status" value="1"/>
</dbReference>
<dbReference type="InterPro" id="IPR043504">
    <property type="entry name" value="Peptidase_S1_PA_chymotrypsin"/>
</dbReference>
<sequence length="845" mass="89204">MVPRASMDAAHAAAVMVRVHGPDPKGRKMRRHAFFHTESGDTTLSASGFFSFRSGSLEEAKKPSHANHPSSVTVANSSVVVVTCASIVEPFLSQLSGGAASVEVPYVPKLIPGAEIDVLVEVPGACTDAGDHAQCWIPADLERVVDVPTAGAALQGLLDVHGRSVEGAWEMGWALTPPDGSTQLQGLGAGAPPSKVAVEGEPSRHWAVSDRGPSFGSVVCNGIRVGSLAMAATKVAILSLRWKDGSAAGSFQDNVNSRKCGHPDPLKICFDVGVSTGLSWGDFLLAVGSPFGALSPLHFHNSLSAGVVSNCWPPGSKPVALLMADLRCLPGMEGGPVLDEQGALAGMLIRPLRQRGGGAEVQLVITSEVLASALQHAGVTLGIPLTRQQQSPEHSDLGRTLSAGGDSSLEADSCRGTLSSSHCKAKVDLSPVISQALSSVVLVTIGDGAWASGVILTETGLILTNAHLLEPWRFGKMRSSQHSTLLSTRQTSYTDARESDSKSHQTTGIINQFSGQREIPLDENASSLRKEKDNIPVSSNSCSAQAENGISSMQTKWNGYQRIRIRLDHRHPRSWHDAKAIYVSQGPLDIALLQLLFAPPGLCPIIPEKTCPPSGSSAVVIGHGLFGPRAELSPSVSFGVVARVVKAGTRSRSLPESPWSNPLGPAMLQTTAAVHPGGSGGAVVNSQGRMIGLVTSNARHSGGSVIPYLNFSVPYAALAPIFDFAATDCADSCVLSELDKPDKSLSAVWALVPSTPPRPPHTKTSTPAPRYTPQLPPTPKISVRDQSKTDNLKGSRFAQFISEKGAELSLQQLPYLDQSRLQSPKRSYPHMRNTSLTDQSLWSRL</sequence>
<dbReference type="EMBL" id="JBHFFA010000006">
    <property type="protein sequence ID" value="KAL2620277.1"/>
    <property type="molecule type" value="Genomic_DNA"/>
</dbReference>